<dbReference type="SUPFAM" id="SSF50090">
    <property type="entry name" value="Electron transport accessory proteins"/>
    <property type="match status" value="1"/>
</dbReference>
<evidence type="ECO:0000259" key="2">
    <source>
        <dbReference type="Pfam" id="PF02211"/>
    </source>
</evidence>
<organism evidence="3 4">
    <name type="scientific">Natronocella acetinitrilica</name>
    <dbReference type="NCBI Taxonomy" id="414046"/>
    <lineage>
        <taxon>Bacteria</taxon>
        <taxon>Pseudomonadati</taxon>
        <taxon>Pseudomonadota</taxon>
        <taxon>Gammaproteobacteria</taxon>
        <taxon>Chromatiales</taxon>
        <taxon>Ectothiorhodospiraceae</taxon>
        <taxon>Natronocella</taxon>
    </lineage>
</organism>
<name>A0AAE3G0T8_9GAMM</name>
<evidence type="ECO:0000313" key="3">
    <source>
        <dbReference type="EMBL" id="MCP1673410.1"/>
    </source>
</evidence>
<feature type="region of interest" description="Disordered" evidence="1">
    <location>
        <begin position="1"/>
        <end position="20"/>
    </location>
</feature>
<keyword evidence="4" id="KW-1185">Reference proteome</keyword>
<dbReference type="InterPro" id="IPR024690">
    <property type="entry name" value="CN_hydtase_beta_dom_C"/>
</dbReference>
<dbReference type="RefSeq" id="WP_253473725.1">
    <property type="nucleotide sequence ID" value="NZ_JALJXV010000001.1"/>
</dbReference>
<dbReference type="EMBL" id="JALJXV010000001">
    <property type="protein sequence ID" value="MCP1673410.1"/>
    <property type="molecule type" value="Genomic_DNA"/>
</dbReference>
<evidence type="ECO:0000256" key="1">
    <source>
        <dbReference type="SAM" id="MobiDB-lite"/>
    </source>
</evidence>
<comment type="caution">
    <text evidence="3">The sequence shown here is derived from an EMBL/GenBank/DDBJ whole genome shotgun (WGS) entry which is preliminary data.</text>
</comment>
<dbReference type="EC" id="4.2.1.84" evidence="3"/>
<feature type="domain" description="Nitrile hydratase beta subunit" evidence="2">
    <location>
        <begin position="10"/>
        <end position="94"/>
    </location>
</feature>
<dbReference type="InterPro" id="IPR008990">
    <property type="entry name" value="Elect_transpt_acc-like_dom_sf"/>
</dbReference>
<proteinExistence type="predicted"/>
<dbReference type="Proteomes" id="UP001205843">
    <property type="component" value="Unassembled WGS sequence"/>
</dbReference>
<dbReference type="Pfam" id="PF02211">
    <property type="entry name" value="NHase_beta_C"/>
    <property type="match status" value="1"/>
</dbReference>
<reference evidence="3" key="1">
    <citation type="submission" date="2022-03" db="EMBL/GenBank/DDBJ databases">
        <title>Genomic Encyclopedia of Type Strains, Phase III (KMG-III): the genomes of soil and plant-associated and newly described type strains.</title>
        <authorList>
            <person name="Whitman W."/>
        </authorList>
    </citation>
    <scope>NUCLEOTIDE SEQUENCE</scope>
    <source>
        <strain evidence="3">ANL 6-2</strain>
    </source>
</reference>
<evidence type="ECO:0000313" key="4">
    <source>
        <dbReference type="Proteomes" id="UP001205843"/>
    </source>
</evidence>
<keyword evidence="3" id="KW-0456">Lyase</keyword>
<gene>
    <name evidence="3" type="ORF">J2T57_000502</name>
</gene>
<dbReference type="GO" id="GO:0018822">
    <property type="term" value="F:nitrile hydratase activity"/>
    <property type="evidence" value="ECO:0007669"/>
    <property type="project" value="UniProtKB-EC"/>
</dbReference>
<dbReference type="Gene3D" id="2.30.30.50">
    <property type="match status" value="1"/>
</dbReference>
<sequence>MSGSRDPLPKGAHVTVRTDPAEAHCRTPTYLRGKQGVVMELLGVYRNPSQLAFNKPGLPRRRLYRVLFSKQTLWPQTPEVGADSVVADLYEHWLIASEDNANG</sequence>
<protein>
    <submittedName>
        <fullName evidence="3">Nitrile hydratase</fullName>
        <ecNumber evidence="3">4.2.1.84</ecNumber>
    </submittedName>
</protein>
<dbReference type="AlphaFoldDB" id="A0AAE3G0T8"/>
<accession>A0AAE3G0T8</accession>